<evidence type="ECO:0000259" key="9">
    <source>
        <dbReference type="PROSITE" id="PS01124"/>
    </source>
</evidence>
<evidence type="ECO:0000256" key="7">
    <source>
        <dbReference type="ARBA" id="ARBA00023163"/>
    </source>
</evidence>
<dbReference type="InterPro" id="IPR009057">
    <property type="entry name" value="Homeodomain-like_sf"/>
</dbReference>
<protein>
    <submittedName>
        <fullName evidence="12">Response regulator</fullName>
    </submittedName>
</protein>
<dbReference type="InterPro" id="IPR011006">
    <property type="entry name" value="CheY-like_superfamily"/>
</dbReference>
<evidence type="ECO:0000256" key="3">
    <source>
        <dbReference type="ARBA" id="ARBA00022553"/>
    </source>
</evidence>
<dbReference type="SUPFAM" id="SSF52172">
    <property type="entry name" value="CheY-like"/>
    <property type="match status" value="1"/>
</dbReference>
<keyword evidence="6" id="KW-0238">DNA-binding</keyword>
<dbReference type="PROSITE" id="PS01124">
    <property type="entry name" value="HTH_ARAC_FAMILY_2"/>
    <property type="match status" value="1"/>
</dbReference>
<dbReference type="Proteomes" id="UP001260980">
    <property type="component" value="Unassembled WGS sequence"/>
</dbReference>
<dbReference type="InterPro" id="IPR020449">
    <property type="entry name" value="Tscrpt_reg_AraC-type_HTH"/>
</dbReference>
<comment type="caution">
    <text evidence="12">The sequence shown here is derived from an EMBL/GenBank/DDBJ whole genome shotgun (WGS) entry which is preliminary data.</text>
</comment>
<evidence type="ECO:0000313" key="13">
    <source>
        <dbReference type="Proteomes" id="UP001260980"/>
    </source>
</evidence>
<dbReference type="PROSITE" id="PS50110">
    <property type="entry name" value="RESPONSE_REGULATORY"/>
    <property type="match status" value="1"/>
</dbReference>
<gene>
    <name evidence="12" type="ORF">RQP52_24400</name>
</gene>
<dbReference type="RefSeq" id="WP_315954251.1">
    <property type="nucleotide sequence ID" value="NZ_JAWCUD010000009.1"/>
</dbReference>
<evidence type="ECO:0000256" key="1">
    <source>
        <dbReference type="ARBA" id="ARBA00004496"/>
    </source>
</evidence>
<keyword evidence="13" id="KW-1185">Reference proteome</keyword>
<feature type="domain" description="GGDEF" evidence="11">
    <location>
        <begin position="180"/>
        <end position="303"/>
    </location>
</feature>
<keyword evidence="2" id="KW-0963">Cytoplasm</keyword>
<dbReference type="Pfam" id="PF12833">
    <property type="entry name" value="HTH_18"/>
    <property type="match status" value="1"/>
</dbReference>
<evidence type="ECO:0000256" key="5">
    <source>
        <dbReference type="ARBA" id="ARBA00023015"/>
    </source>
</evidence>
<comment type="subcellular location">
    <subcellularLocation>
        <location evidence="1">Cytoplasm</location>
    </subcellularLocation>
</comment>
<dbReference type="InterPro" id="IPR018060">
    <property type="entry name" value="HTH_AraC"/>
</dbReference>
<dbReference type="InterPro" id="IPR000160">
    <property type="entry name" value="GGDEF_dom"/>
</dbReference>
<accession>A0ABU3RIY2</accession>
<evidence type="ECO:0000256" key="4">
    <source>
        <dbReference type="ARBA" id="ARBA00023012"/>
    </source>
</evidence>
<evidence type="ECO:0000259" key="10">
    <source>
        <dbReference type="PROSITE" id="PS50110"/>
    </source>
</evidence>
<proteinExistence type="predicted"/>
<dbReference type="InterPro" id="IPR001789">
    <property type="entry name" value="Sig_transdc_resp-reg_receiver"/>
</dbReference>
<organism evidence="12 13">
    <name type="scientific">Paenibacillus violae</name>
    <dbReference type="NCBI Taxonomy" id="3077234"/>
    <lineage>
        <taxon>Bacteria</taxon>
        <taxon>Bacillati</taxon>
        <taxon>Bacillota</taxon>
        <taxon>Bacilli</taxon>
        <taxon>Bacillales</taxon>
        <taxon>Paenibacillaceae</taxon>
        <taxon>Paenibacillus</taxon>
    </lineage>
</organism>
<dbReference type="Gene3D" id="1.10.10.60">
    <property type="entry name" value="Homeodomain-like"/>
    <property type="match status" value="2"/>
</dbReference>
<name>A0ABU3RIY2_9BACL</name>
<feature type="domain" description="HTH araC/xylS-type" evidence="9">
    <location>
        <begin position="428"/>
        <end position="526"/>
    </location>
</feature>
<sequence>MMRILIVDDEILVRIGLKTIIPMNNEEFQVIGEAASGLEALAILENHPCEIVLTDIRMPDMDGLELLQIIRERWPAMKCLILSNHSDFAYVQKALRLGATEYITKLEIQPSELMQKLRAIKEQLQIEKQGQTAYTKLEQKVNQYSSEVKEKRLRELVLGHSSRREIEQEFIEFQLEPFPPPLSAIAIQIESYEELTHNNRFQSDRLLTYTVKNVLSEILKKYRNGELLEIGGGKFCVLIGQLNPAVLQEMQNAVHTFLKISISCGVSPPLEDPYLLQQAYEKADYSLSYRFYFGRSCIVAYHQIPPAAHRLSDPWDEENLRKRIDEQDESGLRQRLKDWTQELLSKKDVPPLMLRETWLSLLHMFSRSLKADGNDIYSVTLHENQYPYHVIRNAETLQELADWFVGWIPVFMDYKRQHGKEKLRPEIQTVIRIITDQYNLPMKVADLACKVGYTENYLSMLFKKETGKTITDYVTNVRMKTARELLKNPDYKIFEISEKIGYADPNHFSRSFKQLEGMYPTEFRKLYFGGRSS</sequence>
<keyword evidence="7" id="KW-0804">Transcription</keyword>
<feature type="modified residue" description="4-aspartylphosphate" evidence="8">
    <location>
        <position position="55"/>
    </location>
</feature>
<dbReference type="SUPFAM" id="SSF46689">
    <property type="entry name" value="Homeodomain-like"/>
    <property type="match status" value="2"/>
</dbReference>
<keyword evidence="5" id="KW-0805">Transcription regulation</keyword>
<dbReference type="SMART" id="SM00448">
    <property type="entry name" value="REC"/>
    <property type="match status" value="1"/>
</dbReference>
<dbReference type="PANTHER" id="PTHR42713">
    <property type="entry name" value="HISTIDINE KINASE-RELATED"/>
    <property type="match status" value="1"/>
</dbReference>
<evidence type="ECO:0000259" key="11">
    <source>
        <dbReference type="PROSITE" id="PS50887"/>
    </source>
</evidence>
<reference evidence="12 13" key="1">
    <citation type="submission" date="2023-10" db="EMBL/GenBank/DDBJ databases">
        <title>Paenibacillus strain PFR10 Genome sequencing and assembly.</title>
        <authorList>
            <person name="Kim I."/>
        </authorList>
    </citation>
    <scope>NUCLEOTIDE SEQUENCE [LARGE SCALE GENOMIC DNA]</scope>
    <source>
        <strain evidence="12 13">PFR10</strain>
    </source>
</reference>
<feature type="domain" description="Response regulatory" evidence="10">
    <location>
        <begin position="3"/>
        <end position="120"/>
    </location>
</feature>
<evidence type="ECO:0000313" key="12">
    <source>
        <dbReference type="EMBL" id="MDU0204230.1"/>
    </source>
</evidence>
<evidence type="ECO:0000256" key="2">
    <source>
        <dbReference type="ARBA" id="ARBA00022490"/>
    </source>
</evidence>
<dbReference type="Gene3D" id="3.40.50.2300">
    <property type="match status" value="1"/>
</dbReference>
<dbReference type="Pfam" id="PF00072">
    <property type="entry name" value="Response_reg"/>
    <property type="match status" value="1"/>
</dbReference>
<dbReference type="EMBL" id="JAWCUD010000009">
    <property type="protein sequence ID" value="MDU0204230.1"/>
    <property type="molecule type" value="Genomic_DNA"/>
</dbReference>
<dbReference type="InterPro" id="IPR051552">
    <property type="entry name" value="HptR"/>
</dbReference>
<dbReference type="CDD" id="cd17536">
    <property type="entry name" value="REC_YesN-like"/>
    <property type="match status" value="1"/>
</dbReference>
<dbReference type="PANTHER" id="PTHR42713:SF3">
    <property type="entry name" value="TRANSCRIPTIONAL REGULATORY PROTEIN HPTR"/>
    <property type="match status" value="1"/>
</dbReference>
<keyword evidence="3 8" id="KW-0597">Phosphoprotein</keyword>
<keyword evidence="4" id="KW-0902">Two-component regulatory system</keyword>
<dbReference type="SMART" id="SM00342">
    <property type="entry name" value="HTH_ARAC"/>
    <property type="match status" value="1"/>
</dbReference>
<dbReference type="PROSITE" id="PS50887">
    <property type="entry name" value="GGDEF"/>
    <property type="match status" value="1"/>
</dbReference>
<dbReference type="PRINTS" id="PR00032">
    <property type="entry name" value="HTHARAC"/>
</dbReference>
<evidence type="ECO:0000256" key="6">
    <source>
        <dbReference type="ARBA" id="ARBA00023125"/>
    </source>
</evidence>
<evidence type="ECO:0000256" key="8">
    <source>
        <dbReference type="PROSITE-ProRule" id="PRU00169"/>
    </source>
</evidence>